<protein>
    <submittedName>
        <fullName evidence="10">ATP-binding cassette sub-family A member 1</fullName>
    </submittedName>
</protein>
<accession>A0A5B7CYI1</accession>
<dbReference type="GO" id="GO:0005524">
    <property type="term" value="F:ATP binding"/>
    <property type="evidence" value="ECO:0007669"/>
    <property type="project" value="UniProtKB-KW"/>
</dbReference>
<dbReference type="EMBL" id="VSRR010000344">
    <property type="protein sequence ID" value="MPC14328.1"/>
    <property type="molecule type" value="Genomic_DNA"/>
</dbReference>
<keyword evidence="5 8" id="KW-1133">Transmembrane helix</keyword>
<proteinExistence type="predicted"/>
<dbReference type="SUPFAM" id="SSF52540">
    <property type="entry name" value="P-loop containing nucleoside triphosphate hydrolases"/>
    <property type="match status" value="2"/>
</dbReference>
<evidence type="ECO:0000256" key="1">
    <source>
        <dbReference type="ARBA" id="ARBA00004141"/>
    </source>
</evidence>
<dbReference type="Proteomes" id="UP000324222">
    <property type="component" value="Unassembled WGS sequence"/>
</dbReference>
<name>A0A5B7CYI1_PORTR</name>
<feature type="transmembrane region" description="Helical" evidence="8">
    <location>
        <begin position="190"/>
        <end position="210"/>
    </location>
</feature>
<evidence type="ECO:0000256" key="7">
    <source>
        <dbReference type="SAM" id="MobiDB-lite"/>
    </source>
</evidence>
<feature type="region of interest" description="Disordered" evidence="7">
    <location>
        <begin position="1115"/>
        <end position="1138"/>
    </location>
</feature>
<gene>
    <name evidence="10" type="primary">Abca1_0</name>
    <name evidence="10" type="ORF">E2C01_007093</name>
</gene>
<reference evidence="10 11" key="1">
    <citation type="submission" date="2019-05" db="EMBL/GenBank/DDBJ databases">
        <title>Another draft genome of Portunus trituberculatus and its Hox gene families provides insights of decapod evolution.</title>
        <authorList>
            <person name="Jeong J.-H."/>
            <person name="Song I."/>
            <person name="Kim S."/>
            <person name="Choi T."/>
            <person name="Kim D."/>
            <person name="Ryu S."/>
            <person name="Kim W."/>
        </authorList>
    </citation>
    <scope>NUCLEOTIDE SEQUENCE [LARGE SCALE GENOMIC DNA]</scope>
    <source>
        <tissue evidence="10">Muscle</tissue>
    </source>
</reference>
<dbReference type="GO" id="GO:0140359">
    <property type="term" value="F:ABC-type transporter activity"/>
    <property type="evidence" value="ECO:0007669"/>
    <property type="project" value="InterPro"/>
</dbReference>
<keyword evidence="4 10" id="KW-0067">ATP-binding</keyword>
<dbReference type="GO" id="GO:0016887">
    <property type="term" value="F:ATP hydrolysis activity"/>
    <property type="evidence" value="ECO:0007669"/>
    <property type="project" value="InterPro"/>
</dbReference>
<dbReference type="SMART" id="SM00382">
    <property type="entry name" value="AAA"/>
    <property type="match status" value="2"/>
</dbReference>
<dbReference type="InterPro" id="IPR013525">
    <property type="entry name" value="ABC2_TM"/>
</dbReference>
<feature type="transmembrane region" description="Helical" evidence="8">
    <location>
        <begin position="84"/>
        <end position="106"/>
    </location>
</feature>
<dbReference type="InterPro" id="IPR026082">
    <property type="entry name" value="ABCA"/>
</dbReference>
<feature type="transmembrane region" description="Helical" evidence="8">
    <location>
        <begin position="6"/>
        <end position="26"/>
    </location>
</feature>
<dbReference type="OrthoDB" id="6363921at2759"/>
<evidence type="ECO:0000313" key="10">
    <source>
        <dbReference type="EMBL" id="MPC14328.1"/>
    </source>
</evidence>
<evidence type="ECO:0000256" key="2">
    <source>
        <dbReference type="ARBA" id="ARBA00022692"/>
    </source>
</evidence>
<feature type="transmembrane region" description="Helical" evidence="8">
    <location>
        <begin position="797"/>
        <end position="823"/>
    </location>
</feature>
<dbReference type="Pfam" id="PF12698">
    <property type="entry name" value="ABC2_membrane_3"/>
    <property type="match status" value="2"/>
</dbReference>
<evidence type="ECO:0000313" key="11">
    <source>
        <dbReference type="Proteomes" id="UP000324222"/>
    </source>
</evidence>
<comment type="subcellular location">
    <subcellularLocation>
        <location evidence="1">Membrane</location>
        <topology evidence="1">Multi-pass membrane protein</topology>
    </subcellularLocation>
</comment>
<dbReference type="GO" id="GO:0016020">
    <property type="term" value="C:membrane"/>
    <property type="evidence" value="ECO:0007669"/>
    <property type="project" value="UniProtKB-SubCell"/>
</dbReference>
<evidence type="ECO:0000259" key="9">
    <source>
        <dbReference type="PROSITE" id="PS50893"/>
    </source>
</evidence>
<dbReference type="InterPro" id="IPR003439">
    <property type="entry name" value="ABC_transporter-like_ATP-bd"/>
</dbReference>
<feature type="transmembrane region" description="Helical" evidence="8">
    <location>
        <begin position="727"/>
        <end position="752"/>
    </location>
</feature>
<evidence type="ECO:0000256" key="6">
    <source>
        <dbReference type="ARBA" id="ARBA00023136"/>
    </source>
</evidence>
<dbReference type="InterPro" id="IPR027417">
    <property type="entry name" value="P-loop_NTPase"/>
</dbReference>
<evidence type="ECO:0000256" key="4">
    <source>
        <dbReference type="ARBA" id="ARBA00022840"/>
    </source>
</evidence>
<feature type="transmembrane region" description="Helical" evidence="8">
    <location>
        <begin position="684"/>
        <end position="706"/>
    </location>
</feature>
<sequence>MVNESPVMSFIFSFLSLVLFSTFIIQQLVQERESRNKQLQEVMGLRLWLDHLVWLLCSLLLLLIIVLLSTFLLSFGGLQPRADFGLLMLFLFCYGLSVVSFCYLVACLIPTTVLAVFTGVMMLLVFNIPFVSISVIQATVPLSALILTCLLPSTAFGFGFRIICQYELVEVGANYANLWIPPTKGSEMTLGLAISMLLLDTLIFFIITVITNHFRNDAPRQRSGEDGAEATNKRCSFMQHFSGKQTNDFTLNMFPECRVAKLSRAPDPKVTPGKDDVTSIKKEAVHVVDLDLGLKQSLQKGLSISGLRKIYHQSDSESRVAVDGLTLDLYEGQVLALLGHNGAGKTTIISMLTHEVKPTAGKIEVYGEDVSTREGWERARQMIGLCPQESVLFPLMTVEETLAYYTALKQRPSDPPPSDVSKVLANMDLLEHRHYMSHQLSEGLRRRLCMALAFVGNSKLVVLDEPTSGIDPAARSIMWEVISNNRSGRTILLTTHHLDEAETLADRVAVLHKNKMTLDPTLEPLAEEVTRLSLGLENRARNWSSCPDFVADTNPGIAECSVPGSSVRSSCQCVEERCVVEASGQPSLNDWILATRTEHVQSRHGGITLGVRDPREGEEGRSGALVWYDNAAYHALPAYINLLNNARLQRLAGPHHSITAINHPIVFTLHGMWSMSIQQHVADLGIGLLVLVALTVVCSATAGCVVAERVRGERRLLHLAGLSKKTYWIGSALWDTAVVVLNIVLISMVFLAFKEQQFIWRENLAAFVFLALLYGLSILPLFYLLEGWFRTEASAVFFFFCSFFGVGLITTLLLVVCQVMSYIKGMNDTAAVIKYVFLVFPPFAFTCSLKDMAASYTRASIMARFDMDLYQSPFTWDSDLQGGLGVYMVALSVWALVGWVLLLVPRPRLVPGQLPVAETAEEDQDVAAERIKIQCGGTSLYDTVLRLVGLGRDFSSPRITAVGNLFLAVRRGECFSLLGLNGAGKTTTFRCLTGDLQPSRGQILVNGLLLEEALELPTPILSYCPQGNALDPNLTPREVFRVLTSHQSDGLIPLPVNIAQSRGSIPSLLPHHQLARIKPLAKDNTFQHPSILAPVECINPTAPYGNFEYPLKGYERGGSLPPESRSASDSPEEEWTKL</sequence>
<evidence type="ECO:0000256" key="3">
    <source>
        <dbReference type="ARBA" id="ARBA00022741"/>
    </source>
</evidence>
<keyword evidence="3" id="KW-0547">Nucleotide-binding</keyword>
<dbReference type="PROSITE" id="PS50893">
    <property type="entry name" value="ABC_TRANSPORTER_2"/>
    <property type="match status" value="1"/>
</dbReference>
<dbReference type="Gene3D" id="3.40.50.300">
    <property type="entry name" value="P-loop containing nucleotide triphosphate hydrolases"/>
    <property type="match status" value="2"/>
</dbReference>
<evidence type="ECO:0000256" key="5">
    <source>
        <dbReference type="ARBA" id="ARBA00022989"/>
    </source>
</evidence>
<dbReference type="CDD" id="cd03263">
    <property type="entry name" value="ABC_subfamily_A"/>
    <property type="match status" value="1"/>
</dbReference>
<feature type="transmembrane region" description="Helical" evidence="8">
    <location>
        <begin position="47"/>
        <end position="72"/>
    </location>
</feature>
<keyword evidence="11" id="KW-1185">Reference proteome</keyword>
<dbReference type="AlphaFoldDB" id="A0A5B7CYI1"/>
<dbReference type="InterPro" id="IPR003593">
    <property type="entry name" value="AAA+_ATPase"/>
</dbReference>
<keyword evidence="2 8" id="KW-0812">Transmembrane</keyword>
<dbReference type="GO" id="GO:0005319">
    <property type="term" value="F:lipid transporter activity"/>
    <property type="evidence" value="ECO:0007669"/>
    <property type="project" value="TreeGrafter"/>
</dbReference>
<feature type="transmembrane region" description="Helical" evidence="8">
    <location>
        <begin position="113"/>
        <end position="136"/>
    </location>
</feature>
<organism evidence="10 11">
    <name type="scientific">Portunus trituberculatus</name>
    <name type="common">Swimming crab</name>
    <name type="synonym">Neptunus trituberculatus</name>
    <dbReference type="NCBI Taxonomy" id="210409"/>
    <lineage>
        <taxon>Eukaryota</taxon>
        <taxon>Metazoa</taxon>
        <taxon>Ecdysozoa</taxon>
        <taxon>Arthropoda</taxon>
        <taxon>Crustacea</taxon>
        <taxon>Multicrustacea</taxon>
        <taxon>Malacostraca</taxon>
        <taxon>Eumalacostraca</taxon>
        <taxon>Eucarida</taxon>
        <taxon>Decapoda</taxon>
        <taxon>Pleocyemata</taxon>
        <taxon>Brachyura</taxon>
        <taxon>Eubrachyura</taxon>
        <taxon>Portunoidea</taxon>
        <taxon>Portunidae</taxon>
        <taxon>Portuninae</taxon>
        <taxon>Portunus</taxon>
    </lineage>
</organism>
<feature type="domain" description="ABC transporter" evidence="9">
    <location>
        <begin position="302"/>
        <end position="538"/>
    </location>
</feature>
<evidence type="ECO:0000256" key="8">
    <source>
        <dbReference type="SAM" id="Phobius"/>
    </source>
</evidence>
<feature type="transmembrane region" description="Helical" evidence="8">
    <location>
        <begin position="142"/>
        <end position="164"/>
    </location>
</feature>
<dbReference type="Pfam" id="PF00005">
    <property type="entry name" value="ABC_tran"/>
    <property type="match status" value="2"/>
</dbReference>
<keyword evidence="6 8" id="KW-0472">Membrane</keyword>
<comment type="caution">
    <text evidence="10">The sequence shown here is derived from an EMBL/GenBank/DDBJ whole genome shotgun (WGS) entry which is preliminary data.</text>
</comment>
<dbReference type="PANTHER" id="PTHR19229">
    <property type="entry name" value="ATP-BINDING CASSETTE TRANSPORTER SUBFAMILY A ABCA"/>
    <property type="match status" value="1"/>
</dbReference>
<feature type="transmembrane region" description="Helical" evidence="8">
    <location>
        <begin position="884"/>
        <end position="904"/>
    </location>
</feature>
<feature type="transmembrane region" description="Helical" evidence="8">
    <location>
        <begin position="764"/>
        <end position="785"/>
    </location>
</feature>
<dbReference type="PANTHER" id="PTHR19229:SF250">
    <property type="entry name" value="ABC TRANSPORTER DOMAIN-CONTAINING PROTEIN-RELATED"/>
    <property type="match status" value="1"/>
</dbReference>